<gene>
    <name evidence="2" type="ORF">GCM10009745_58860</name>
</gene>
<feature type="domain" description="Mycothiol-dependent maleylpyruvate isomerase metal-binding" evidence="1">
    <location>
        <begin position="12"/>
        <end position="147"/>
    </location>
</feature>
<name>A0ABN2IEP1_9ACTN</name>
<comment type="caution">
    <text evidence="2">The sequence shown here is derived from an EMBL/GenBank/DDBJ whole genome shotgun (WGS) entry which is preliminary data.</text>
</comment>
<evidence type="ECO:0000313" key="2">
    <source>
        <dbReference type="EMBL" id="GAA1703628.1"/>
    </source>
</evidence>
<dbReference type="EMBL" id="BAAANF010000019">
    <property type="protein sequence ID" value="GAA1703628.1"/>
    <property type="molecule type" value="Genomic_DNA"/>
</dbReference>
<evidence type="ECO:0000259" key="1">
    <source>
        <dbReference type="Pfam" id="PF11716"/>
    </source>
</evidence>
<keyword evidence="2" id="KW-0413">Isomerase</keyword>
<dbReference type="InterPro" id="IPR017517">
    <property type="entry name" value="Maleyloyr_isom"/>
</dbReference>
<dbReference type="SUPFAM" id="SSF109854">
    <property type="entry name" value="DinB/YfiT-like putative metalloenzymes"/>
    <property type="match status" value="1"/>
</dbReference>
<accession>A0ABN2IEP1</accession>
<dbReference type="GO" id="GO:0016853">
    <property type="term" value="F:isomerase activity"/>
    <property type="evidence" value="ECO:0007669"/>
    <property type="project" value="UniProtKB-KW"/>
</dbReference>
<keyword evidence="3" id="KW-1185">Reference proteome</keyword>
<evidence type="ECO:0000313" key="3">
    <source>
        <dbReference type="Proteomes" id="UP001500280"/>
    </source>
</evidence>
<dbReference type="Gene3D" id="1.20.120.450">
    <property type="entry name" value="dinb family like domain"/>
    <property type="match status" value="1"/>
</dbReference>
<proteinExistence type="predicted"/>
<dbReference type="Proteomes" id="UP001500280">
    <property type="component" value="Unassembled WGS sequence"/>
</dbReference>
<reference evidence="2 3" key="1">
    <citation type="journal article" date="2019" name="Int. J. Syst. Evol. Microbiol.">
        <title>The Global Catalogue of Microorganisms (GCM) 10K type strain sequencing project: providing services to taxonomists for standard genome sequencing and annotation.</title>
        <authorList>
            <consortium name="The Broad Institute Genomics Platform"/>
            <consortium name="The Broad Institute Genome Sequencing Center for Infectious Disease"/>
            <person name="Wu L."/>
            <person name="Ma J."/>
        </authorList>
    </citation>
    <scope>NUCLEOTIDE SEQUENCE [LARGE SCALE GENOMIC DNA]</scope>
    <source>
        <strain evidence="2 3">JCM 14307</strain>
    </source>
</reference>
<dbReference type="NCBIfam" id="TIGR03083">
    <property type="entry name" value="maleylpyruvate isomerase family mycothiol-dependent enzyme"/>
    <property type="match status" value="1"/>
</dbReference>
<dbReference type="InterPro" id="IPR034660">
    <property type="entry name" value="DinB/YfiT-like"/>
</dbReference>
<dbReference type="InterPro" id="IPR024344">
    <property type="entry name" value="MDMPI_metal-binding"/>
</dbReference>
<dbReference type="RefSeq" id="WP_344158911.1">
    <property type="nucleotide sequence ID" value="NZ_BAAANF010000019.1"/>
</dbReference>
<sequence>MSNADTVITALRSGYERLADLVDKFDDETLAGQSAATEWDIAQVLSHLGSGAEIMTNTLQLAVDGKPPAAGDFNQSVWDRWNSSSRREQAEGFLEWNEKLLALFESLTEDQRDTIQIEFSWLPAPIDLATFARMRLSELTYHSWDVRSASDPAATLDAAAVPEMLQTDRDVSWITKPAELNGQAAVLTVVTTDPAEEFTLRLADPVTLEATKADESDGTLTLSAEAWLRLAAGRLGPDRTPESVELTGPISLDTLRSVFGGY</sequence>
<protein>
    <submittedName>
        <fullName evidence="2">Maleylpyruvate isomerase family mycothiol-dependent enzyme</fullName>
    </submittedName>
</protein>
<organism evidence="2 3">
    <name type="scientific">Kribbella yunnanensis</name>
    <dbReference type="NCBI Taxonomy" id="190194"/>
    <lineage>
        <taxon>Bacteria</taxon>
        <taxon>Bacillati</taxon>
        <taxon>Actinomycetota</taxon>
        <taxon>Actinomycetes</taxon>
        <taxon>Propionibacteriales</taxon>
        <taxon>Kribbellaceae</taxon>
        <taxon>Kribbella</taxon>
    </lineage>
</organism>
<dbReference type="Pfam" id="PF11716">
    <property type="entry name" value="MDMPI_N"/>
    <property type="match status" value="1"/>
</dbReference>